<reference evidence="1" key="1">
    <citation type="submission" date="2024-01" db="EMBL/GenBank/DDBJ databases">
        <authorList>
            <person name="Webb A."/>
        </authorList>
    </citation>
    <scope>NUCLEOTIDE SEQUENCE</scope>
    <source>
        <strain evidence="1">Pm1</strain>
    </source>
</reference>
<dbReference type="EMBL" id="CAKLBY020000394">
    <property type="protein sequence ID" value="CAK7948188.1"/>
    <property type="molecule type" value="Genomic_DNA"/>
</dbReference>
<sequence length="59" mass="6515">MGLVVLLDETKNINNQLGTRLPAVPRRWTATLADEVARPDAIYFAVVQNTLHLEALITA</sequence>
<dbReference type="Proteomes" id="UP001162060">
    <property type="component" value="Unassembled WGS sequence"/>
</dbReference>
<accession>A0AAV1VPJ2</accession>
<protein>
    <recommendedName>
        <fullName evidence="3">Transposase</fullName>
    </recommendedName>
</protein>
<comment type="caution">
    <text evidence="1">The sequence shown here is derived from an EMBL/GenBank/DDBJ whole genome shotgun (WGS) entry which is preliminary data.</text>
</comment>
<name>A0AAV1VPJ2_9STRA</name>
<evidence type="ECO:0000313" key="1">
    <source>
        <dbReference type="EMBL" id="CAK7948188.1"/>
    </source>
</evidence>
<evidence type="ECO:0008006" key="3">
    <source>
        <dbReference type="Google" id="ProtNLM"/>
    </source>
</evidence>
<gene>
    <name evidence="1" type="ORF">PM001_LOCUS33338</name>
</gene>
<proteinExistence type="predicted"/>
<organism evidence="1 2">
    <name type="scientific">Peronospora matthiolae</name>
    <dbReference type="NCBI Taxonomy" id="2874970"/>
    <lineage>
        <taxon>Eukaryota</taxon>
        <taxon>Sar</taxon>
        <taxon>Stramenopiles</taxon>
        <taxon>Oomycota</taxon>
        <taxon>Peronosporomycetes</taxon>
        <taxon>Peronosporales</taxon>
        <taxon>Peronosporaceae</taxon>
        <taxon>Peronospora</taxon>
    </lineage>
</organism>
<dbReference type="AlphaFoldDB" id="A0AAV1VPJ2"/>
<evidence type="ECO:0000313" key="2">
    <source>
        <dbReference type="Proteomes" id="UP001162060"/>
    </source>
</evidence>